<dbReference type="Pfam" id="PF13408">
    <property type="entry name" value="Zn_ribbon_recom"/>
    <property type="match status" value="1"/>
</dbReference>
<proteinExistence type="predicted"/>
<feature type="domain" description="Resolvase/invertase-type recombinase catalytic" evidence="4">
    <location>
        <begin position="22"/>
        <end position="186"/>
    </location>
</feature>
<sequence length="658" mass="76216">MTSPNEARSMAKDDALPTRKILYKYIRFSSIQQAKGSSFARQNARLEKYAEENGFEIDDSLDLKDFAKSGFHGFNTDVDQGLGRFLLAIDKGLIPTDGTAYLAVEQFDRLSREDIDKAQDLFKKILRKNVNVITLMDNRIYTKKSLSNFMEVLYSLFLMEQAHQESLKKSDRIKGAYATKIKNLKELALEQKKTLADWEKNRVGQKPVLEPLINQIQFSSQVPFWIDQKVEVISGRKFRKFVISEEKAEIIRYALSLLNDDNGYMNVAATLNREGIPRIDFAANRKKSTRKDIWTNRAVNEFVNSDAIFGDLALYDNFYVEKEFEYEEVMVKKKVGKRTHVENIPNYYPAVIDKKVVMGLRARANAKKKGRVAGRTTNTNLFQNLMFCGKCGDSMHLIQSKRTTKKGTYQRFYLVCYAARHKACDAKMIPYHELERELVKYLVMPSNEAHLSDASKIINESRNEKILELEGEIKSIEDHIEAYRKEMRINKSLKPSIALSFLSELESDKDFKFHQLKELQLQRDKTIEYMESEDVSSFDISTDEGRVAFKVAVKQRYAGFFIFTEDHIVMSVEKTGGAGFFKIKIMNRRNKVIKPVRTADSMTLFQEKLNHLKEISTNYKEGKLYEIVKAFKMSDIEVFEEEYINRGLPQPETYQRGE</sequence>
<accession>A0AAD0L7J9</accession>
<dbReference type="Pfam" id="PF00239">
    <property type="entry name" value="Resolvase"/>
    <property type="match status" value="1"/>
</dbReference>
<dbReference type="SUPFAM" id="SSF53041">
    <property type="entry name" value="Resolvase-like"/>
    <property type="match status" value="1"/>
</dbReference>
<dbReference type="InterPro" id="IPR038109">
    <property type="entry name" value="DNA_bind_recomb_sf"/>
</dbReference>
<dbReference type="CDD" id="cd00338">
    <property type="entry name" value="Ser_Recombinase"/>
    <property type="match status" value="1"/>
</dbReference>
<dbReference type="InterPro" id="IPR036162">
    <property type="entry name" value="Resolvase-like_N_sf"/>
</dbReference>
<dbReference type="InterPro" id="IPR006119">
    <property type="entry name" value="Resolv_N"/>
</dbReference>
<keyword evidence="3" id="KW-0175">Coiled coil</keyword>
<dbReference type="SMART" id="SM00857">
    <property type="entry name" value="Resolvase"/>
    <property type="match status" value="1"/>
</dbReference>
<evidence type="ECO:0000313" key="5">
    <source>
        <dbReference type="EMBL" id="AXA24285.1"/>
    </source>
</evidence>
<dbReference type="GO" id="GO:0003677">
    <property type="term" value="F:DNA binding"/>
    <property type="evidence" value="ECO:0007669"/>
    <property type="project" value="UniProtKB-KW"/>
</dbReference>
<dbReference type="EMBL" id="CP030750">
    <property type="protein sequence ID" value="AXA24285.1"/>
    <property type="molecule type" value="Genomic_DNA"/>
</dbReference>
<keyword evidence="2" id="KW-0233">DNA recombination</keyword>
<dbReference type="Gene3D" id="3.90.1750.20">
    <property type="entry name" value="Putative Large Serine Recombinase, Chain B, Domain 2"/>
    <property type="match status" value="1"/>
</dbReference>
<dbReference type="InterPro" id="IPR050639">
    <property type="entry name" value="SSR_resolvase"/>
</dbReference>
<evidence type="ECO:0000313" key="6">
    <source>
        <dbReference type="Proteomes" id="UP000251617"/>
    </source>
</evidence>
<dbReference type="PANTHER" id="PTHR30461:SF2">
    <property type="entry name" value="SERINE RECOMBINASE PINE-RELATED"/>
    <property type="match status" value="1"/>
</dbReference>
<protein>
    <recommendedName>
        <fullName evidence="4">Resolvase/invertase-type recombinase catalytic domain-containing protein</fullName>
    </recommendedName>
</protein>
<dbReference type="GO" id="GO:0000150">
    <property type="term" value="F:DNA strand exchange activity"/>
    <property type="evidence" value="ECO:0007669"/>
    <property type="project" value="InterPro"/>
</dbReference>
<feature type="coiled-coil region" evidence="3">
    <location>
        <begin position="459"/>
        <end position="522"/>
    </location>
</feature>
<keyword evidence="1" id="KW-0238">DNA-binding</keyword>
<dbReference type="InterPro" id="IPR025827">
    <property type="entry name" value="Zn_ribbon_recom_dom"/>
</dbReference>
<name>A0AAD0L7J9_PSEPU</name>
<dbReference type="Proteomes" id="UP000251617">
    <property type="component" value="Chromosome"/>
</dbReference>
<dbReference type="Pfam" id="PF07508">
    <property type="entry name" value="Recombinase"/>
    <property type="match status" value="1"/>
</dbReference>
<evidence type="ECO:0000259" key="4">
    <source>
        <dbReference type="SMART" id="SM00857"/>
    </source>
</evidence>
<dbReference type="InterPro" id="IPR011109">
    <property type="entry name" value="DNA_bind_recombinase_dom"/>
</dbReference>
<organism evidence="5 6">
    <name type="scientific">Pseudomonas putida</name>
    <name type="common">Arthrobacter siderocapsulatus</name>
    <dbReference type="NCBI Taxonomy" id="303"/>
    <lineage>
        <taxon>Bacteria</taxon>
        <taxon>Pseudomonadati</taxon>
        <taxon>Pseudomonadota</taxon>
        <taxon>Gammaproteobacteria</taxon>
        <taxon>Pseudomonadales</taxon>
        <taxon>Pseudomonadaceae</taxon>
        <taxon>Pseudomonas</taxon>
    </lineage>
</organism>
<dbReference type="AlphaFoldDB" id="A0AAD0L7J9"/>
<evidence type="ECO:0000256" key="1">
    <source>
        <dbReference type="ARBA" id="ARBA00023125"/>
    </source>
</evidence>
<gene>
    <name evidence="5" type="ORF">C1S65_09230</name>
</gene>
<evidence type="ECO:0000256" key="2">
    <source>
        <dbReference type="ARBA" id="ARBA00023172"/>
    </source>
</evidence>
<reference evidence="5 6" key="1">
    <citation type="submission" date="2018-06" db="EMBL/GenBank/DDBJ databases">
        <title>The genome of Pseudomonas putida NX-1, a lignin degrader.</title>
        <authorList>
            <person name="Xu Z."/>
        </authorList>
    </citation>
    <scope>NUCLEOTIDE SEQUENCE [LARGE SCALE GENOMIC DNA]</scope>
    <source>
        <strain evidence="5 6">NX-1</strain>
    </source>
</reference>
<dbReference type="PANTHER" id="PTHR30461">
    <property type="entry name" value="DNA-INVERTASE FROM LAMBDOID PROPHAGE"/>
    <property type="match status" value="1"/>
</dbReference>
<evidence type="ECO:0000256" key="3">
    <source>
        <dbReference type="SAM" id="Coils"/>
    </source>
</evidence>
<dbReference type="Gene3D" id="3.40.50.1390">
    <property type="entry name" value="Resolvase, N-terminal catalytic domain"/>
    <property type="match status" value="1"/>
</dbReference>